<dbReference type="Gene3D" id="3.40.640.10">
    <property type="entry name" value="Type I PLP-dependent aspartate aminotransferase-like (Major domain)"/>
    <property type="match status" value="1"/>
</dbReference>
<comment type="cofactor">
    <cofactor evidence="1">
        <name>pyridoxal 5'-phosphate</name>
        <dbReference type="ChEBI" id="CHEBI:597326"/>
    </cofactor>
</comment>
<evidence type="ECO:0000313" key="6">
    <source>
        <dbReference type="Proteomes" id="UP001445472"/>
    </source>
</evidence>
<gene>
    <name evidence="5" type="ORF">ABT276_34170</name>
</gene>
<comment type="caution">
    <text evidence="5">The sequence shown here is derived from an EMBL/GenBank/DDBJ whole genome shotgun (WGS) entry which is preliminary data.</text>
</comment>
<dbReference type="InterPro" id="IPR015421">
    <property type="entry name" value="PyrdxlP-dep_Trfase_major"/>
</dbReference>
<evidence type="ECO:0000259" key="4">
    <source>
        <dbReference type="Pfam" id="PF00155"/>
    </source>
</evidence>
<name>A0ABV1V5E0_9ACTN</name>
<dbReference type="Gene3D" id="3.90.1150.10">
    <property type="entry name" value="Aspartate Aminotransferase, domain 1"/>
    <property type="match status" value="1"/>
</dbReference>
<dbReference type="InterPro" id="IPR015422">
    <property type="entry name" value="PyrdxlP-dep_Trfase_small"/>
</dbReference>
<keyword evidence="2" id="KW-0663">Pyridoxal phosphate</keyword>
<dbReference type="GO" id="GO:0008483">
    <property type="term" value="F:transaminase activity"/>
    <property type="evidence" value="ECO:0007669"/>
    <property type="project" value="UniProtKB-KW"/>
</dbReference>
<dbReference type="RefSeq" id="WP_351979159.1">
    <property type="nucleotide sequence ID" value="NZ_JBEPBX010000055.1"/>
</dbReference>
<evidence type="ECO:0000256" key="2">
    <source>
        <dbReference type="ARBA" id="ARBA00022898"/>
    </source>
</evidence>
<dbReference type="CDD" id="cd00609">
    <property type="entry name" value="AAT_like"/>
    <property type="match status" value="1"/>
</dbReference>
<evidence type="ECO:0000256" key="1">
    <source>
        <dbReference type="ARBA" id="ARBA00001933"/>
    </source>
</evidence>
<keyword evidence="5" id="KW-0032">Aminotransferase</keyword>
<keyword evidence="6" id="KW-1185">Reference proteome</keyword>
<dbReference type="InterPro" id="IPR004839">
    <property type="entry name" value="Aminotransferase_I/II_large"/>
</dbReference>
<organism evidence="5 6">
    <name type="scientific">Streptomyces xantholiticus</name>
    <dbReference type="NCBI Taxonomy" id="68285"/>
    <lineage>
        <taxon>Bacteria</taxon>
        <taxon>Bacillati</taxon>
        <taxon>Actinomycetota</taxon>
        <taxon>Actinomycetes</taxon>
        <taxon>Kitasatosporales</taxon>
        <taxon>Streptomycetaceae</taxon>
        <taxon>Streptomyces</taxon>
    </lineage>
</organism>
<keyword evidence="5" id="KW-0808">Transferase</keyword>
<dbReference type="EMBL" id="JBEPBX010000055">
    <property type="protein sequence ID" value="MER6618263.1"/>
    <property type="molecule type" value="Genomic_DNA"/>
</dbReference>
<feature type="region of interest" description="Disordered" evidence="3">
    <location>
        <begin position="1"/>
        <end position="29"/>
    </location>
</feature>
<dbReference type="InterPro" id="IPR015424">
    <property type="entry name" value="PyrdxlP-dep_Trfase"/>
</dbReference>
<dbReference type="PANTHER" id="PTHR42885">
    <property type="entry name" value="HISTIDINOL-PHOSPHATE AMINOTRANSFERASE-RELATED"/>
    <property type="match status" value="1"/>
</dbReference>
<protein>
    <submittedName>
        <fullName evidence="5">Aminotransferase class I/II-fold pyridoxal phosphate-dependent enzyme</fullName>
    </submittedName>
</protein>
<dbReference type="SUPFAM" id="SSF53383">
    <property type="entry name" value="PLP-dependent transferases"/>
    <property type="match status" value="1"/>
</dbReference>
<dbReference type="PANTHER" id="PTHR42885:SF1">
    <property type="entry name" value="THREONINE-PHOSPHATE DECARBOXYLASE"/>
    <property type="match status" value="1"/>
</dbReference>
<evidence type="ECO:0000313" key="5">
    <source>
        <dbReference type="EMBL" id="MER6618263.1"/>
    </source>
</evidence>
<evidence type="ECO:0000256" key="3">
    <source>
        <dbReference type="SAM" id="MobiDB-lite"/>
    </source>
</evidence>
<reference evidence="5 6" key="1">
    <citation type="submission" date="2024-06" db="EMBL/GenBank/DDBJ databases">
        <title>The Natural Products Discovery Center: Release of the First 8490 Sequenced Strains for Exploring Actinobacteria Biosynthetic Diversity.</title>
        <authorList>
            <person name="Kalkreuter E."/>
            <person name="Kautsar S.A."/>
            <person name="Yang D."/>
            <person name="Bader C.D."/>
            <person name="Teijaro C.N."/>
            <person name="Fluegel L."/>
            <person name="Davis C.M."/>
            <person name="Simpson J.R."/>
            <person name="Lauterbach L."/>
            <person name="Steele A.D."/>
            <person name="Gui C."/>
            <person name="Meng S."/>
            <person name="Li G."/>
            <person name="Viehrig K."/>
            <person name="Ye F."/>
            <person name="Su P."/>
            <person name="Kiefer A.F."/>
            <person name="Nichols A."/>
            <person name="Cepeda A.J."/>
            <person name="Yan W."/>
            <person name="Fan B."/>
            <person name="Jiang Y."/>
            <person name="Adhikari A."/>
            <person name="Zheng C.-J."/>
            <person name="Schuster L."/>
            <person name="Cowan T.M."/>
            <person name="Smanski M.J."/>
            <person name="Chevrette M.G."/>
            <person name="De Carvalho L.P.S."/>
            <person name="Shen B."/>
        </authorList>
    </citation>
    <scope>NUCLEOTIDE SEQUENCE [LARGE SCALE GENOMIC DNA]</scope>
    <source>
        <strain evidence="5 6">NPDC000837</strain>
    </source>
</reference>
<dbReference type="Proteomes" id="UP001445472">
    <property type="component" value="Unassembled WGS sequence"/>
</dbReference>
<dbReference type="Pfam" id="PF00155">
    <property type="entry name" value="Aminotran_1_2"/>
    <property type="match status" value="1"/>
</dbReference>
<proteinExistence type="predicted"/>
<feature type="domain" description="Aminotransferase class I/classII large" evidence="4">
    <location>
        <begin position="36"/>
        <end position="354"/>
    </location>
</feature>
<accession>A0ABV1V5E0</accession>
<sequence>MIPATDRIPHNRGETMRASTDAQGGDLRGLPDGSYLDLGTCVNRYGPPPSVAAALCSVEPERLLAHPYGVEEVFTQTYAKFMATEPEQLVPGRGITEFIRVLAHLLPSNEVAVITPDYTDTIRWFPTHLAPPPGVMETVQTRLERVDRAMSAYPYVVFSNPNNPLGLYLHRDFLTEICRAHPDSILIVDEAYIEFLSEHARLSMVGSGLRNVVVLRSPNKLFGIAGTRTGALWTRNEDIARRVAERKLNWTLSYVDAVLATAALADTMWADRTRAALLRDATELEGLLIERFPSLVRGVPVHYRFLPVADPVAGHRFFLDHGVVVRAFDGRQPGRVSGLRITVPASGELVKLRESLNAASAVAPRLIYR</sequence>